<dbReference type="CDD" id="cd05399">
    <property type="entry name" value="NT_Rel-Spo_like"/>
    <property type="match status" value="1"/>
</dbReference>
<organism evidence="1 2">
    <name type="scientific">Photobacterium kishitanii</name>
    <dbReference type="NCBI Taxonomy" id="318456"/>
    <lineage>
        <taxon>Bacteria</taxon>
        <taxon>Pseudomonadati</taxon>
        <taxon>Pseudomonadota</taxon>
        <taxon>Gammaproteobacteria</taxon>
        <taxon>Vibrionales</taxon>
        <taxon>Vibrionaceae</taxon>
        <taxon>Photobacterium</taxon>
    </lineage>
</organism>
<dbReference type="InterPro" id="IPR007685">
    <property type="entry name" value="RelA_SpoT"/>
</dbReference>
<accession>A0A0B7JDE0</accession>
<dbReference type="GO" id="GO:0015969">
    <property type="term" value="P:guanosine tetraphosphate metabolic process"/>
    <property type="evidence" value="ECO:0007669"/>
    <property type="project" value="InterPro"/>
</dbReference>
<evidence type="ECO:0000313" key="1">
    <source>
        <dbReference type="EMBL" id="PSV00056.1"/>
    </source>
</evidence>
<dbReference type="Pfam" id="PF04607">
    <property type="entry name" value="RelA_SpoT"/>
    <property type="match status" value="1"/>
</dbReference>
<gene>
    <name evidence="1" type="ORF">C9J27_07415</name>
</gene>
<dbReference type="Gene3D" id="3.30.460.10">
    <property type="entry name" value="Beta Polymerase, domain 2"/>
    <property type="match status" value="1"/>
</dbReference>
<dbReference type="AlphaFoldDB" id="A0A0B7JDE0"/>
<evidence type="ECO:0000313" key="2">
    <source>
        <dbReference type="Proteomes" id="UP000241426"/>
    </source>
</evidence>
<dbReference type="SUPFAM" id="SSF81301">
    <property type="entry name" value="Nucleotidyltransferase"/>
    <property type="match status" value="1"/>
</dbReference>
<sequence>MSIALLTEDEFLHNNRISQQQWQASLITWPTLKAIGLCHEQRTEALNLTAESYARIIQQCSHVHSVRWRVKNPQHLMEKIVRKTQPHSSTFKAKYLGINQYNYDEIVTDLIGVRALHLFKDDGLVIHDYLMNKWQYEEPPVYYVRSGDDEVFAVLPKDIKVKIHPAGYRSLHYVFGSELQQRRIFTEVQVRTIFEEAWTEIDHKIRYPNFSTDAEICSFLLIFNRLVGSADEMGSFVKQLAVEAEQRQQALIESKTIVETNAIDVENLFEKLEDKSIKKVDYQSVIESLRQQVMQLQSDKEVLQKSICSNMLASTTVVSQRCYKASELLDK</sequence>
<dbReference type="PANTHER" id="PTHR41773">
    <property type="entry name" value="GTP PYROPHOSPHATASE-RELATED"/>
    <property type="match status" value="1"/>
</dbReference>
<dbReference type="RefSeq" id="WP_036790847.1">
    <property type="nucleotide sequence ID" value="NZ_LN794353.1"/>
</dbReference>
<proteinExistence type="predicted"/>
<name>A0A0B7JDE0_9GAMM</name>
<dbReference type="PANTHER" id="PTHR41773:SF1">
    <property type="entry name" value="RELA_SPOT DOMAIN-CONTAINING PROTEIN"/>
    <property type="match status" value="1"/>
</dbReference>
<reference evidence="1 2" key="1">
    <citation type="submission" date="2018-01" db="EMBL/GenBank/DDBJ databases">
        <title>Whole genome sequencing of Histamine producing bacteria.</title>
        <authorList>
            <person name="Butler K."/>
        </authorList>
    </citation>
    <scope>NUCLEOTIDE SEQUENCE [LARGE SCALE GENOMIC DNA]</scope>
    <source>
        <strain evidence="1 2">FS-7.2</strain>
    </source>
</reference>
<dbReference type="GeneID" id="29945939"/>
<protein>
    <submittedName>
        <fullName evidence="1">Uncharacterized protein</fullName>
    </submittedName>
</protein>
<comment type="caution">
    <text evidence="1">The sequence shown here is derived from an EMBL/GenBank/DDBJ whole genome shotgun (WGS) entry which is preliminary data.</text>
</comment>
<dbReference type="InterPro" id="IPR043519">
    <property type="entry name" value="NT_sf"/>
</dbReference>
<accession>A0A2T3KKE8</accession>
<dbReference type="Proteomes" id="UP000241426">
    <property type="component" value="Unassembled WGS sequence"/>
</dbReference>
<dbReference type="SMART" id="SM00954">
    <property type="entry name" value="RelA_SpoT"/>
    <property type="match status" value="1"/>
</dbReference>
<dbReference type="EMBL" id="PYNF01000004">
    <property type="protein sequence ID" value="PSV00056.1"/>
    <property type="molecule type" value="Genomic_DNA"/>
</dbReference>
<dbReference type="eggNOG" id="COG2357">
    <property type="taxonomic scope" value="Bacteria"/>
</dbReference>